<reference evidence="6 7" key="1">
    <citation type="submission" date="2017-07" db="EMBL/GenBank/DDBJ databases">
        <title>Draft Genome Sequences of Select Purple Nonsulfur Bacteria.</title>
        <authorList>
            <person name="Lasarre B."/>
            <person name="Mckinlay J.B."/>
        </authorList>
    </citation>
    <scope>NUCLEOTIDE SEQUENCE [LARGE SCALE GENOMIC DNA]</scope>
    <source>
        <strain evidence="6 7">DSM 5909</strain>
    </source>
</reference>
<sequence>IAVSTATAWLRLASMIGPSIVGAMIGIGLEAVFLAFGLVAAVAAVITALFATETKGRVLEEISP</sequence>
<evidence type="ECO:0000256" key="1">
    <source>
        <dbReference type="ARBA" id="ARBA00022692"/>
    </source>
</evidence>
<keyword evidence="7" id="KW-1185">Reference proteome</keyword>
<keyword evidence="1 4" id="KW-0812">Transmembrane</keyword>
<feature type="transmembrane region" description="Helical" evidence="4">
    <location>
        <begin position="20"/>
        <end position="51"/>
    </location>
</feature>
<name>A0A327KAB3_9BRAD</name>
<dbReference type="GO" id="GO:0022857">
    <property type="term" value="F:transmembrane transporter activity"/>
    <property type="evidence" value="ECO:0007669"/>
    <property type="project" value="InterPro"/>
</dbReference>
<feature type="domain" description="Major facilitator superfamily (MFS) profile" evidence="5">
    <location>
        <begin position="1"/>
        <end position="55"/>
    </location>
</feature>
<evidence type="ECO:0000313" key="7">
    <source>
        <dbReference type="Proteomes" id="UP000249130"/>
    </source>
</evidence>
<gene>
    <name evidence="6" type="ORF">CH341_31085</name>
</gene>
<protein>
    <recommendedName>
        <fullName evidence="5">Major facilitator superfamily (MFS) profile domain-containing protein</fullName>
    </recommendedName>
</protein>
<evidence type="ECO:0000256" key="2">
    <source>
        <dbReference type="ARBA" id="ARBA00022989"/>
    </source>
</evidence>
<proteinExistence type="predicted"/>
<keyword evidence="2 4" id="KW-1133">Transmembrane helix</keyword>
<dbReference type="EMBL" id="NPEX01000573">
    <property type="protein sequence ID" value="RAI35081.1"/>
    <property type="molecule type" value="Genomic_DNA"/>
</dbReference>
<accession>A0A327KAB3</accession>
<dbReference type="Proteomes" id="UP000249130">
    <property type="component" value="Unassembled WGS sequence"/>
</dbReference>
<evidence type="ECO:0000256" key="3">
    <source>
        <dbReference type="ARBA" id="ARBA00023136"/>
    </source>
</evidence>
<organism evidence="6 7">
    <name type="scientific">Rhodoplanes roseus</name>
    <dbReference type="NCBI Taxonomy" id="29409"/>
    <lineage>
        <taxon>Bacteria</taxon>
        <taxon>Pseudomonadati</taxon>
        <taxon>Pseudomonadota</taxon>
        <taxon>Alphaproteobacteria</taxon>
        <taxon>Hyphomicrobiales</taxon>
        <taxon>Nitrobacteraceae</taxon>
        <taxon>Rhodoplanes</taxon>
    </lineage>
</organism>
<dbReference type="InterPro" id="IPR020846">
    <property type="entry name" value="MFS_dom"/>
</dbReference>
<feature type="non-terminal residue" evidence="6">
    <location>
        <position position="1"/>
    </location>
</feature>
<dbReference type="SUPFAM" id="SSF103473">
    <property type="entry name" value="MFS general substrate transporter"/>
    <property type="match status" value="1"/>
</dbReference>
<keyword evidence="3 4" id="KW-0472">Membrane</keyword>
<comment type="caution">
    <text evidence="6">The sequence shown here is derived from an EMBL/GenBank/DDBJ whole genome shotgun (WGS) entry which is preliminary data.</text>
</comment>
<evidence type="ECO:0000313" key="6">
    <source>
        <dbReference type="EMBL" id="RAI35081.1"/>
    </source>
</evidence>
<dbReference type="InterPro" id="IPR036259">
    <property type="entry name" value="MFS_trans_sf"/>
</dbReference>
<dbReference type="PROSITE" id="PS50850">
    <property type="entry name" value="MFS"/>
    <property type="match status" value="1"/>
</dbReference>
<dbReference type="Gene3D" id="1.20.1250.20">
    <property type="entry name" value="MFS general substrate transporter like domains"/>
    <property type="match status" value="1"/>
</dbReference>
<dbReference type="AlphaFoldDB" id="A0A327KAB3"/>
<evidence type="ECO:0000256" key="4">
    <source>
        <dbReference type="SAM" id="Phobius"/>
    </source>
</evidence>
<evidence type="ECO:0000259" key="5">
    <source>
        <dbReference type="PROSITE" id="PS50850"/>
    </source>
</evidence>